<comment type="pathway">
    <text evidence="1">Amino-acid degradation; L-proline degradation into L-glutamate; L-glutamate from L-proline: step 1/2.</text>
</comment>
<comment type="cofactor">
    <cofactor evidence="5">
        <name>FAD</name>
        <dbReference type="ChEBI" id="CHEBI:57692"/>
    </cofactor>
</comment>
<comment type="similarity">
    <text evidence="2 5">Belongs to the proline oxidase family.</text>
</comment>
<dbReference type="Proteomes" id="UP001163046">
    <property type="component" value="Unassembled WGS sequence"/>
</dbReference>
<accession>A0A9W9ZTK5</accession>
<reference evidence="7" key="1">
    <citation type="submission" date="2023-01" db="EMBL/GenBank/DDBJ databases">
        <title>Genome assembly of the deep-sea coral Lophelia pertusa.</title>
        <authorList>
            <person name="Herrera S."/>
            <person name="Cordes E."/>
        </authorList>
    </citation>
    <scope>NUCLEOTIDE SEQUENCE</scope>
    <source>
        <strain evidence="7">USNM1676648</strain>
        <tissue evidence="7">Polyp</tissue>
    </source>
</reference>
<dbReference type="EC" id="1.5.5.2" evidence="5"/>
<comment type="caution">
    <text evidence="7">The sequence shown here is derived from an EMBL/GenBank/DDBJ whole genome shotgun (WGS) entry which is preliminary data.</text>
</comment>
<dbReference type="EMBL" id="MU825873">
    <property type="protein sequence ID" value="KAJ7387631.1"/>
    <property type="molecule type" value="Genomic_DNA"/>
</dbReference>
<dbReference type="InterPro" id="IPR029041">
    <property type="entry name" value="FAD-linked_oxidoreductase-like"/>
</dbReference>
<name>A0A9W9ZTK5_9CNID</name>
<evidence type="ECO:0000313" key="7">
    <source>
        <dbReference type="EMBL" id="KAJ7387631.1"/>
    </source>
</evidence>
<evidence type="ECO:0000256" key="5">
    <source>
        <dbReference type="RuleBase" id="RU364054"/>
    </source>
</evidence>
<feature type="domain" description="Proline dehydrogenase" evidence="6">
    <location>
        <begin position="2"/>
        <end position="61"/>
    </location>
</feature>
<sequence>MHELGISPQERKVFFGQLLGMSDAISFTLGNEGYAVYKYVPFGPVDDVLPYLSRRAMENKGLLKGVLKERGLLWGELKRRFREGEIMYNPALEQSWFFIKHCTSIILLS</sequence>
<dbReference type="PANTHER" id="PTHR13914:SF0">
    <property type="entry name" value="PROLINE DEHYDROGENASE 1, MITOCHONDRIAL"/>
    <property type="match status" value="1"/>
</dbReference>
<evidence type="ECO:0000256" key="4">
    <source>
        <dbReference type="ARBA" id="ARBA00023062"/>
    </source>
</evidence>
<keyword evidence="5" id="KW-0285">Flavoprotein</keyword>
<protein>
    <recommendedName>
        <fullName evidence="5">Proline dehydrogenase</fullName>
        <ecNumber evidence="5">1.5.5.2</ecNumber>
    </recommendedName>
</protein>
<dbReference type="PANTHER" id="PTHR13914">
    <property type="entry name" value="PROLINE OXIDASE"/>
    <property type="match status" value="1"/>
</dbReference>
<dbReference type="GO" id="GO:0010133">
    <property type="term" value="P:L-proline catabolic process to L-glutamate"/>
    <property type="evidence" value="ECO:0007669"/>
    <property type="project" value="TreeGrafter"/>
</dbReference>
<evidence type="ECO:0000256" key="2">
    <source>
        <dbReference type="ARBA" id="ARBA00005869"/>
    </source>
</evidence>
<keyword evidence="8" id="KW-1185">Reference proteome</keyword>
<keyword evidence="5" id="KW-0274">FAD</keyword>
<evidence type="ECO:0000313" key="8">
    <source>
        <dbReference type="Proteomes" id="UP001163046"/>
    </source>
</evidence>
<evidence type="ECO:0000256" key="1">
    <source>
        <dbReference type="ARBA" id="ARBA00004739"/>
    </source>
</evidence>
<dbReference type="GO" id="GO:0004657">
    <property type="term" value="F:proline dehydrogenase activity"/>
    <property type="evidence" value="ECO:0007669"/>
    <property type="project" value="UniProtKB-EC"/>
</dbReference>
<organism evidence="7 8">
    <name type="scientific">Desmophyllum pertusum</name>
    <dbReference type="NCBI Taxonomy" id="174260"/>
    <lineage>
        <taxon>Eukaryota</taxon>
        <taxon>Metazoa</taxon>
        <taxon>Cnidaria</taxon>
        <taxon>Anthozoa</taxon>
        <taxon>Hexacorallia</taxon>
        <taxon>Scleractinia</taxon>
        <taxon>Caryophylliina</taxon>
        <taxon>Caryophylliidae</taxon>
        <taxon>Desmophyllum</taxon>
    </lineage>
</organism>
<dbReference type="InterPro" id="IPR002872">
    <property type="entry name" value="Proline_DH_dom"/>
</dbReference>
<keyword evidence="4 5" id="KW-0642">Proline metabolism</keyword>
<comment type="catalytic activity">
    <reaction evidence="5">
        <text>L-proline + a quinone = (S)-1-pyrroline-5-carboxylate + a quinol + H(+)</text>
        <dbReference type="Rhea" id="RHEA:23784"/>
        <dbReference type="ChEBI" id="CHEBI:15378"/>
        <dbReference type="ChEBI" id="CHEBI:17388"/>
        <dbReference type="ChEBI" id="CHEBI:24646"/>
        <dbReference type="ChEBI" id="CHEBI:60039"/>
        <dbReference type="ChEBI" id="CHEBI:132124"/>
        <dbReference type="EC" id="1.5.5.2"/>
    </reaction>
</comment>
<dbReference type="OrthoDB" id="5464at2759"/>
<evidence type="ECO:0000259" key="6">
    <source>
        <dbReference type="Pfam" id="PF01619"/>
    </source>
</evidence>
<proteinExistence type="inferred from homology"/>
<keyword evidence="3 5" id="KW-0560">Oxidoreductase</keyword>
<dbReference type="GO" id="GO:0005739">
    <property type="term" value="C:mitochondrion"/>
    <property type="evidence" value="ECO:0007669"/>
    <property type="project" value="TreeGrafter"/>
</dbReference>
<evidence type="ECO:0000256" key="3">
    <source>
        <dbReference type="ARBA" id="ARBA00023002"/>
    </source>
</evidence>
<gene>
    <name evidence="7" type="ORF">OS493_000966</name>
</gene>
<dbReference type="SUPFAM" id="SSF51730">
    <property type="entry name" value="FAD-linked oxidoreductase"/>
    <property type="match status" value="1"/>
</dbReference>
<comment type="function">
    <text evidence="5">Converts proline to delta-1-pyrroline-5-carboxylate.</text>
</comment>
<dbReference type="Pfam" id="PF01619">
    <property type="entry name" value="Pro_dh"/>
    <property type="match status" value="1"/>
</dbReference>
<dbReference type="GO" id="GO:0071949">
    <property type="term" value="F:FAD binding"/>
    <property type="evidence" value="ECO:0007669"/>
    <property type="project" value="TreeGrafter"/>
</dbReference>
<dbReference type="InterPro" id="IPR015659">
    <property type="entry name" value="Proline_oxidase"/>
</dbReference>
<dbReference type="AlphaFoldDB" id="A0A9W9ZTK5"/>
<dbReference type="Gene3D" id="3.20.20.220">
    <property type="match status" value="1"/>
</dbReference>